<dbReference type="GO" id="GO:0004519">
    <property type="term" value="F:endonuclease activity"/>
    <property type="evidence" value="ECO:0007669"/>
    <property type="project" value="UniProtKB-KW"/>
</dbReference>
<keyword evidence="10" id="KW-1185">Reference proteome</keyword>
<evidence type="ECO:0000256" key="1">
    <source>
        <dbReference type="ARBA" id="ARBA00022679"/>
    </source>
</evidence>
<organism evidence="9 10">
    <name type="scientific">Parasitella parasitica</name>
    <dbReference type="NCBI Taxonomy" id="35722"/>
    <lineage>
        <taxon>Eukaryota</taxon>
        <taxon>Fungi</taxon>
        <taxon>Fungi incertae sedis</taxon>
        <taxon>Mucoromycota</taxon>
        <taxon>Mucoromycotina</taxon>
        <taxon>Mucoromycetes</taxon>
        <taxon>Mucorales</taxon>
        <taxon>Mucorineae</taxon>
        <taxon>Mucoraceae</taxon>
        <taxon>Parasitella</taxon>
    </lineage>
</organism>
<dbReference type="GO" id="GO:0003964">
    <property type="term" value="F:RNA-directed DNA polymerase activity"/>
    <property type="evidence" value="ECO:0007669"/>
    <property type="project" value="UniProtKB-KW"/>
</dbReference>
<dbReference type="STRING" id="35722.A0A0B7N6U6"/>
<evidence type="ECO:0000259" key="7">
    <source>
        <dbReference type="Pfam" id="PF17917"/>
    </source>
</evidence>
<dbReference type="InterPro" id="IPR043502">
    <property type="entry name" value="DNA/RNA_pol_sf"/>
</dbReference>
<evidence type="ECO:0000256" key="6">
    <source>
        <dbReference type="ARBA" id="ARBA00022918"/>
    </source>
</evidence>
<dbReference type="Gene3D" id="1.10.340.70">
    <property type="match status" value="1"/>
</dbReference>
<dbReference type="Pfam" id="PF17917">
    <property type="entry name" value="RT_RNaseH"/>
    <property type="match status" value="1"/>
</dbReference>
<keyword evidence="6" id="KW-0695">RNA-directed DNA polymerase</keyword>
<feature type="non-terminal residue" evidence="9">
    <location>
        <position position="1"/>
    </location>
</feature>
<evidence type="ECO:0000313" key="10">
    <source>
        <dbReference type="Proteomes" id="UP000054107"/>
    </source>
</evidence>
<evidence type="ECO:0000256" key="4">
    <source>
        <dbReference type="ARBA" id="ARBA00022759"/>
    </source>
</evidence>
<dbReference type="PANTHER" id="PTHR34072:SF52">
    <property type="entry name" value="RIBONUCLEASE H"/>
    <property type="match status" value="1"/>
</dbReference>
<dbReference type="GO" id="GO:0016787">
    <property type="term" value="F:hydrolase activity"/>
    <property type="evidence" value="ECO:0007669"/>
    <property type="project" value="UniProtKB-KW"/>
</dbReference>
<accession>A0A0B7N6U6</accession>
<keyword evidence="3" id="KW-0540">Nuclease</keyword>
<dbReference type="InterPro" id="IPR041588">
    <property type="entry name" value="Integrase_H2C2"/>
</dbReference>
<sequence length="237" mass="27264">LGAVCSQLGKDGIAHPIAFHTRKLLPAKINYQIYDKELLASVYAFKHWRHYLEFSAELTTVITDHKNLEYFTTTTRNLTRLQVRWSEILGDYHFNILYRPGKQNFVADVLSRKDRPLEGGGDYRKGTTPMVLLPKKLFINAIHTTVNLDQASNSIVKKIIEHLPNHETFGPILKNIKNNEKKLDTSDYHYKDNLLFYKNRAICIPDESTLKKTILEECHDSPAAGHFGITKTYCSKM</sequence>
<name>A0A0B7N6U6_9FUNG</name>
<dbReference type="InterPro" id="IPR041373">
    <property type="entry name" value="RT_RNaseH"/>
</dbReference>
<keyword evidence="4" id="KW-0255">Endonuclease</keyword>
<dbReference type="EMBL" id="LN731024">
    <property type="protein sequence ID" value="CEP14088.1"/>
    <property type="molecule type" value="Genomic_DNA"/>
</dbReference>
<evidence type="ECO:0000313" key="9">
    <source>
        <dbReference type="EMBL" id="CEP14088.1"/>
    </source>
</evidence>
<keyword evidence="5" id="KW-0378">Hydrolase</keyword>
<dbReference type="Pfam" id="PF17921">
    <property type="entry name" value="Integrase_H2C2"/>
    <property type="match status" value="1"/>
</dbReference>
<feature type="domain" description="Integrase zinc-binding" evidence="8">
    <location>
        <begin position="208"/>
        <end position="233"/>
    </location>
</feature>
<dbReference type="SUPFAM" id="SSF56672">
    <property type="entry name" value="DNA/RNA polymerases"/>
    <property type="match status" value="1"/>
</dbReference>
<dbReference type="Proteomes" id="UP000054107">
    <property type="component" value="Unassembled WGS sequence"/>
</dbReference>
<dbReference type="AlphaFoldDB" id="A0A0B7N6U6"/>
<dbReference type="CDD" id="cd09274">
    <property type="entry name" value="RNase_HI_RT_Ty3"/>
    <property type="match status" value="1"/>
</dbReference>
<reference evidence="9 10" key="1">
    <citation type="submission" date="2014-09" db="EMBL/GenBank/DDBJ databases">
        <authorList>
            <person name="Ellenberger Sabrina"/>
        </authorList>
    </citation>
    <scope>NUCLEOTIDE SEQUENCE [LARGE SCALE GENOMIC DNA]</scope>
    <source>
        <strain evidence="9 10">CBS 412.66</strain>
    </source>
</reference>
<protein>
    <submittedName>
        <fullName evidence="9">Uncharacterized protein</fullName>
    </submittedName>
</protein>
<feature type="non-terminal residue" evidence="9">
    <location>
        <position position="237"/>
    </location>
</feature>
<dbReference type="PANTHER" id="PTHR34072">
    <property type="entry name" value="ENZYMATIC POLYPROTEIN-RELATED"/>
    <property type="match status" value="1"/>
</dbReference>
<proteinExistence type="predicted"/>
<evidence type="ECO:0000256" key="2">
    <source>
        <dbReference type="ARBA" id="ARBA00022695"/>
    </source>
</evidence>
<evidence type="ECO:0000256" key="5">
    <source>
        <dbReference type="ARBA" id="ARBA00022801"/>
    </source>
</evidence>
<keyword evidence="2" id="KW-0548">Nucleotidyltransferase</keyword>
<feature type="domain" description="Reverse transcriptase RNase H-like" evidence="7">
    <location>
        <begin position="1"/>
        <end position="92"/>
    </location>
</feature>
<dbReference type="OrthoDB" id="2447685at2759"/>
<gene>
    <name evidence="9" type="primary">PARPA_08250.1 scaffold 32727</name>
</gene>
<evidence type="ECO:0000256" key="3">
    <source>
        <dbReference type="ARBA" id="ARBA00022722"/>
    </source>
</evidence>
<keyword evidence="1" id="KW-0808">Transferase</keyword>
<evidence type="ECO:0000259" key="8">
    <source>
        <dbReference type="Pfam" id="PF17921"/>
    </source>
</evidence>